<sequence length="142" mass="16108">MIRKRSNIYLVTSSSSSDSTSASIHRGGLQQVSWFQFVPHESGLKSLPDRTSAFVIDEKLKLWLFLPGRHSTVVEKAQAAVSRLRVLTSGLWLAPGDFEEVSIALFQALRNFIERALAGLSYVRFRDVFSRYHPFSQSEELF</sequence>
<keyword evidence="7" id="KW-0539">Nucleus</keyword>
<gene>
    <name evidence="8" type="ORF">AG4045_018807</name>
</gene>
<evidence type="ECO:0000256" key="7">
    <source>
        <dbReference type="ARBA" id="ARBA00023242"/>
    </source>
</evidence>
<dbReference type="PANTHER" id="PTHR48249:SF3">
    <property type="entry name" value="MEDIATOR OF RNA POLYMERASE II TRANSCRIPTION SUBUNIT 13"/>
    <property type="match status" value="1"/>
</dbReference>
<dbReference type="GO" id="GO:0045944">
    <property type="term" value="P:positive regulation of transcription by RNA polymerase II"/>
    <property type="evidence" value="ECO:0007669"/>
    <property type="project" value="TreeGrafter"/>
</dbReference>
<dbReference type="AlphaFoldDB" id="A0A6L5BBW3"/>
<evidence type="ECO:0000256" key="1">
    <source>
        <dbReference type="ARBA" id="ARBA00004123"/>
    </source>
</evidence>
<evidence type="ECO:0000256" key="2">
    <source>
        <dbReference type="ARBA" id="ARBA00009354"/>
    </source>
</evidence>
<dbReference type="InterPro" id="IPR051139">
    <property type="entry name" value="Mediator_complx_sub13"/>
</dbReference>
<evidence type="ECO:0000313" key="8">
    <source>
        <dbReference type="EMBL" id="KAF1002885.1"/>
    </source>
</evidence>
<proteinExistence type="inferred from homology"/>
<evidence type="ECO:0000256" key="6">
    <source>
        <dbReference type="ARBA" id="ARBA00023163"/>
    </source>
</evidence>
<comment type="similarity">
    <text evidence="2">Belongs to the Mediator complex subunit 13 family.</text>
</comment>
<comment type="caution">
    <text evidence="8">The sequence shown here is derived from an EMBL/GenBank/DDBJ whole genome shotgun (WGS) entry which is preliminary data.</text>
</comment>
<keyword evidence="9" id="KW-1185">Reference proteome</keyword>
<dbReference type="EMBL" id="WRXP01000286">
    <property type="protein sequence ID" value="KAF1002885.1"/>
    <property type="molecule type" value="Genomic_DNA"/>
</dbReference>
<protein>
    <recommendedName>
        <fullName evidence="3">Mediator of RNA polymerase II transcription subunit 13</fullName>
    </recommendedName>
</protein>
<reference evidence="8" key="1">
    <citation type="submission" date="2020-01" db="EMBL/GenBank/DDBJ databases">
        <title>The Celery Genome Sequence Reveals Sequential Paleo-tetraploidization, Resistance Gene Elimination, Karyotype Evolution, and Functional Innovation in Apiales.</title>
        <authorList>
            <person name="Song X."/>
        </authorList>
    </citation>
    <scope>NUCLEOTIDE SEQUENCE</scope>
    <source>
        <tissue evidence="8">Leaf</tissue>
    </source>
</reference>
<name>A0A6L5BBW3_APIGR</name>
<keyword evidence="6" id="KW-0804">Transcription</keyword>
<organism evidence="8 9">
    <name type="scientific">Apium graveolens</name>
    <name type="common">Celery</name>
    <dbReference type="NCBI Taxonomy" id="4045"/>
    <lineage>
        <taxon>Eukaryota</taxon>
        <taxon>Viridiplantae</taxon>
        <taxon>Streptophyta</taxon>
        <taxon>Embryophyta</taxon>
        <taxon>Tracheophyta</taxon>
        <taxon>Spermatophyta</taxon>
        <taxon>Magnoliopsida</taxon>
        <taxon>eudicotyledons</taxon>
        <taxon>Gunneridae</taxon>
        <taxon>Pentapetalae</taxon>
        <taxon>asterids</taxon>
        <taxon>campanulids</taxon>
        <taxon>Apiales</taxon>
        <taxon>Apiaceae</taxon>
        <taxon>Apioideae</taxon>
        <taxon>apioid superclade</taxon>
        <taxon>Apieae</taxon>
        <taxon>Apium</taxon>
    </lineage>
</organism>
<keyword evidence="4" id="KW-0678">Repressor</keyword>
<dbReference type="GO" id="GO:0003713">
    <property type="term" value="F:transcription coactivator activity"/>
    <property type="evidence" value="ECO:0007669"/>
    <property type="project" value="TreeGrafter"/>
</dbReference>
<evidence type="ECO:0000256" key="4">
    <source>
        <dbReference type="ARBA" id="ARBA00022491"/>
    </source>
</evidence>
<dbReference type="GO" id="GO:0016592">
    <property type="term" value="C:mediator complex"/>
    <property type="evidence" value="ECO:0007669"/>
    <property type="project" value="TreeGrafter"/>
</dbReference>
<comment type="subcellular location">
    <subcellularLocation>
        <location evidence="1">Nucleus</location>
    </subcellularLocation>
</comment>
<feature type="non-terminal residue" evidence="8">
    <location>
        <position position="142"/>
    </location>
</feature>
<accession>A0A6L5BBW3</accession>
<evidence type="ECO:0000256" key="5">
    <source>
        <dbReference type="ARBA" id="ARBA00023015"/>
    </source>
</evidence>
<evidence type="ECO:0000256" key="3">
    <source>
        <dbReference type="ARBA" id="ARBA00019618"/>
    </source>
</evidence>
<evidence type="ECO:0000313" key="9">
    <source>
        <dbReference type="Proteomes" id="UP000593563"/>
    </source>
</evidence>
<keyword evidence="5" id="KW-0805">Transcription regulation</keyword>
<dbReference type="PANTHER" id="PTHR48249">
    <property type="entry name" value="MEDIATOR OF RNA POLYMERASE II TRANSCRIPTION SUBUNIT 13"/>
    <property type="match status" value="1"/>
</dbReference>
<dbReference type="Proteomes" id="UP000593563">
    <property type="component" value="Unassembled WGS sequence"/>
</dbReference>